<comment type="caution">
    <text evidence="1">The sequence shown here is derived from an EMBL/GenBank/DDBJ whole genome shotgun (WGS) entry which is preliminary data.</text>
</comment>
<reference evidence="1" key="1">
    <citation type="submission" date="2021-06" db="EMBL/GenBank/DDBJ databases">
        <authorList>
            <person name="Kallberg Y."/>
            <person name="Tangrot J."/>
            <person name="Rosling A."/>
        </authorList>
    </citation>
    <scope>NUCLEOTIDE SEQUENCE</scope>
    <source>
        <strain evidence="1">AU212A</strain>
    </source>
</reference>
<proteinExistence type="predicted"/>
<dbReference type="EMBL" id="CAJVPM010006678">
    <property type="protein sequence ID" value="CAG8537765.1"/>
    <property type="molecule type" value="Genomic_DNA"/>
</dbReference>
<name>A0ACA9LM80_9GLOM</name>
<feature type="non-terminal residue" evidence="1">
    <location>
        <position position="1"/>
    </location>
</feature>
<gene>
    <name evidence="1" type="ORF">SCALOS_LOCUS4716</name>
</gene>
<protein>
    <submittedName>
        <fullName evidence="1">10193_t:CDS:1</fullName>
    </submittedName>
</protein>
<accession>A0ACA9LM80</accession>
<evidence type="ECO:0000313" key="1">
    <source>
        <dbReference type="EMBL" id="CAG8537765.1"/>
    </source>
</evidence>
<keyword evidence="2" id="KW-1185">Reference proteome</keyword>
<dbReference type="Proteomes" id="UP000789860">
    <property type="component" value="Unassembled WGS sequence"/>
</dbReference>
<sequence>VAPRAKMNQQRNRRFKNANEESNNGFDKNSITPGTKFMEDLSKSFKEFISDKIKNDDKWKSVKVIYSGYDVPGEGEHKIINDIRNSNCKKHCIYGRDSDLILLGLLLCGSNPNLNIRIISTEEFTFEEKSKVFELKLLSTLRKNLEQEFKGFNIKEFNIKSIIKDFLLLVLFVGNDFIPKLSNININNKGLDLIILIYKEVLNKNGYINKDKGLNIKGLEMIFEKLSVIERGCSIDDYLNSFETQQQDELNNRFPKLQTIKEDKDQKILIKKYIKGLYWVIAYYNGIQKSYRWFYPRCKSLLPDAYQDLMNDPRIKEYYPINSDNNLSFINEERLLSVLEFAENKLTEEEKWRNKFRVPLSYNTEI</sequence>
<evidence type="ECO:0000313" key="2">
    <source>
        <dbReference type="Proteomes" id="UP000789860"/>
    </source>
</evidence>
<organism evidence="1 2">
    <name type="scientific">Scutellospora calospora</name>
    <dbReference type="NCBI Taxonomy" id="85575"/>
    <lineage>
        <taxon>Eukaryota</taxon>
        <taxon>Fungi</taxon>
        <taxon>Fungi incertae sedis</taxon>
        <taxon>Mucoromycota</taxon>
        <taxon>Glomeromycotina</taxon>
        <taxon>Glomeromycetes</taxon>
        <taxon>Diversisporales</taxon>
        <taxon>Gigasporaceae</taxon>
        <taxon>Scutellospora</taxon>
    </lineage>
</organism>